<sequence>MTKQPCSTFHPVVHHPEPLPVFDFTEAFDPDEINRQGWGIGRYDERRVQTMYNNADLYDEARCIHIGIDIWGPAGTPVHAFAPGHVYAVEHHNSPRNYGPTVITEHEVNGATLWALHGHLSKETLEHVRPAMPVESGDVIGWFGEENENGGWPPHLHFQLSRKEPVDGDMPGVVAPMDRDAALNTYPDPRQVLGPLY</sequence>
<name>A0A2A8D270_9BACT</name>
<accession>A0A2A8D270</accession>
<dbReference type="InterPro" id="IPR016047">
    <property type="entry name" value="M23ase_b-sheet_dom"/>
</dbReference>
<keyword evidence="4" id="KW-1185">Reference proteome</keyword>
<evidence type="ECO:0000259" key="2">
    <source>
        <dbReference type="Pfam" id="PF01551"/>
    </source>
</evidence>
<evidence type="ECO:0000256" key="1">
    <source>
        <dbReference type="ARBA" id="ARBA00022729"/>
    </source>
</evidence>
<keyword evidence="1" id="KW-0732">Signal</keyword>
<dbReference type="RefSeq" id="WP_098073632.1">
    <property type="nucleotide sequence ID" value="NZ_PDEQ01000001.1"/>
</dbReference>
<dbReference type="GO" id="GO:0004222">
    <property type="term" value="F:metalloendopeptidase activity"/>
    <property type="evidence" value="ECO:0007669"/>
    <property type="project" value="TreeGrafter"/>
</dbReference>
<protein>
    <submittedName>
        <fullName evidence="3">Peptidase M23</fullName>
    </submittedName>
</protein>
<dbReference type="PANTHER" id="PTHR21666:SF289">
    <property type="entry name" value="L-ALA--D-GLU ENDOPEPTIDASE"/>
    <property type="match status" value="1"/>
</dbReference>
<reference evidence="3 4" key="1">
    <citation type="submission" date="2017-10" db="EMBL/GenBank/DDBJ databases">
        <title>Draft genome of Longibacter Salinarum.</title>
        <authorList>
            <person name="Goh K.M."/>
            <person name="Shamsir M.S."/>
            <person name="Lim S.W."/>
        </authorList>
    </citation>
    <scope>NUCLEOTIDE SEQUENCE [LARGE SCALE GENOMIC DNA]</scope>
    <source>
        <strain evidence="3 4">KCTC 52045</strain>
    </source>
</reference>
<feature type="domain" description="M23ase beta-sheet core" evidence="2">
    <location>
        <begin position="65"/>
        <end position="165"/>
    </location>
</feature>
<dbReference type="EMBL" id="PDEQ01000001">
    <property type="protein sequence ID" value="PEN14738.1"/>
    <property type="molecule type" value="Genomic_DNA"/>
</dbReference>
<dbReference type="InterPro" id="IPR011055">
    <property type="entry name" value="Dup_hybrid_motif"/>
</dbReference>
<comment type="caution">
    <text evidence="3">The sequence shown here is derived from an EMBL/GenBank/DDBJ whole genome shotgun (WGS) entry which is preliminary data.</text>
</comment>
<dbReference type="Gene3D" id="2.70.70.10">
    <property type="entry name" value="Glucose Permease (Domain IIA)"/>
    <property type="match status" value="1"/>
</dbReference>
<proteinExistence type="predicted"/>
<evidence type="ECO:0000313" key="3">
    <source>
        <dbReference type="EMBL" id="PEN14738.1"/>
    </source>
</evidence>
<dbReference type="Proteomes" id="UP000220102">
    <property type="component" value="Unassembled WGS sequence"/>
</dbReference>
<dbReference type="SUPFAM" id="SSF51261">
    <property type="entry name" value="Duplicated hybrid motif"/>
    <property type="match status" value="1"/>
</dbReference>
<dbReference type="PANTHER" id="PTHR21666">
    <property type="entry name" value="PEPTIDASE-RELATED"/>
    <property type="match status" value="1"/>
</dbReference>
<organism evidence="3 4">
    <name type="scientific">Longibacter salinarum</name>
    <dbReference type="NCBI Taxonomy" id="1850348"/>
    <lineage>
        <taxon>Bacteria</taxon>
        <taxon>Pseudomonadati</taxon>
        <taxon>Rhodothermota</taxon>
        <taxon>Rhodothermia</taxon>
        <taxon>Rhodothermales</taxon>
        <taxon>Salisaetaceae</taxon>
        <taxon>Longibacter</taxon>
    </lineage>
</organism>
<evidence type="ECO:0000313" key="4">
    <source>
        <dbReference type="Proteomes" id="UP000220102"/>
    </source>
</evidence>
<dbReference type="CDD" id="cd12797">
    <property type="entry name" value="M23_peptidase"/>
    <property type="match status" value="1"/>
</dbReference>
<dbReference type="InterPro" id="IPR050570">
    <property type="entry name" value="Cell_wall_metabolism_enzyme"/>
</dbReference>
<dbReference type="Pfam" id="PF01551">
    <property type="entry name" value="Peptidase_M23"/>
    <property type="match status" value="1"/>
</dbReference>
<dbReference type="AlphaFoldDB" id="A0A2A8D270"/>
<dbReference type="OrthoDB" id="9801052at2"/>
<gene>
    <name evidence="3" type="ORF">CRI94_00115</name>
</gene>